<gene>
    <name evidence="1" type="ORF">GCM10022292_25280</name>
</gene>
<evidence type="ECO:0000313" key="2">
    <source>
        <dbReference type="Proteomes" id="UP001501682"/>
    </source>
</evidence>
<dbReference type="Proteomes" id="UP001501682">
    <property type="component" value="Unassembled WGS sequence"/>
</dbReference>
<reference evidence="2" key="1">
    <citation type="journal article" date="2019" name="Int. J. Syst. Evol. Microbiol.">
        <title>The Global Catalogue of Microorganisms (GCM) 10K type strain sequencing project: providing services to taxonomists for standard genome sequencing and annotation.</title>
        <authorList>
            <consortium name="The Broad Institute Genomics Platform"/>
            <consortium name="The Broad Institute Genome Sequencing Center for Infectious Disease"/>
            <person name="Wu L."/>
            <person name="Ma J."/>
        </authorList>
    </citation>
    <scope>NUCLEOTIDE SEQUENCE [LARGE SCALE GENOMIC DNA]</scope>
    <source>
        <strain evidence="2">JCM 17633</strain>
    </source>
</reference>
<comment type="caution">
    <text evidence="1">The sequence shown here is derived from an EMBL/GenBank/DDBJ whole genome shotgun (WGS) entry which is preliminary data.</text>
</comment>
<keyword evidence="2" id="KW-1185">Reference proteome</keyword>
<evidence type="ECO:0000313" key="1">
    <source>
        <dbReference type="EMBL" id="GAA4244874.1"/>
    </source>
</evidence>
<name>A0ABP8CY96_9FLAO</name>
<evidence type="ECO:0008006" key="3">
    <source>
        <dbReference type="Google" id="ProtNLM"/>
    </source>
</evidence>
<organism evidence="1 2">
    <name type="scientific">Winogradskyella damuponensis</name>
    <dbReference type="NCBI Taxonomy" id="943939"/>
    <lineage>
        <taxon>Bacteria</taxon>
        <taxon>Pseudomonadati</taxon>
        <taxon>Bacteroidota</taxon>
        <taxon>Flavobacteriia</taxon>
        <taxon>Flavobacteriales</taxon>
        <taxon>Flavobacteriaceae</taxon>
        <taxon>Winogradskyella</taxon>
    </lineage>
</organism>
<sequence>MLNAQQHKILSESFTADTNTTTIFNLDNITVALEESTDGKVHVDYIMEFDGYSKKEINSFLDEIKVEVGKFDNHITLNASSENKISLETYEFKTTDAITINQSFFESKKDSVSRKSLEVLRLEIEQNNRSIQGNSLKYINDRFKKVDKNGKVTNFKKGGIKMMRSRFTIKIPPYLKLIVNAKESGLYIRHHLRNELTGTLIGGTLKTKEISNPYNKVKIENATLEAIAIEGGDFDFINLKNSKIGSIQNTKITSEFSKVEIGEIRKNVTITDFNSEYYFYNWAKDFKRFNLYSEYSKIHFWYPKANHSLKVIGNNTKNLVSNNKFEINMQPTSKEEKYTMMVKEPHPGEKLSGQIFFDIVHGIIYSHNDAIKKINN</sequence>
<protein>
    <recommendedName>
        <fullName evidence="3">Adhesin domain-containing protein</fullName>
    </recommendedName>
</protein>
<accession>A0ABP8CY96</accession>
<dbReference type="EMBL" id="BAABCB010000020">
    <property type="protein sequence ID" value="GAA4244874.1"/>
    <property type="molecule type" value="Genomic_DNA"/>
</dbReference>
<proteinExistence type="predicted"/>